<accession>A0A1H1DV09</accession>
<dbReference type="RefSeq" id="WP_175454449.1">
    <property type="nucleotide sequence ID" value="NZ_FNKQ01000003.1"/>
</dbReference>
<evidence type="ECO:0000313" key="2">
    <source>
        <dbReference type="EMBL" id="SDQ80068.1"/>
    </source>
</evidence>
<protein>
    <recommendedName>
        <fullName evidence="4">Zinc finger protein 330-like protein</fullName>
    </recommendedName>
</protein>
<evidence type="ECO:0000256" key="1">
    <source>
        <dbReference type="SAM" id="MobiDB-lite"/>
    </source>
</evidence>
<feature type="region of interest" description="Disordered" evidence="1">
    <location>
        <begin position="1"/>
        <end position="57"/>
    </location>
</feature>
<dbReference type="Pfam" id="PF26396">
    <property type="entry name" value="HacaP"/>
    <property type="match status" value="1"/>
</dbReference>
<dbReference type="InterPro" id="IPR058858">
    <property type="entry name" value="HacaP"/>
</dbReference>
<evidence type="ECO:0000313" key="3">
    <source>
        <dbReference type="Proteomes" id="UP000199289"/>
    </source>
</evidence>
<gene>
    <name evidence="2" type="ORF">SAMN05216278_2587</name>
</gene>
<organism evidence="2 3">
    <name type="scientific">Halopelagius longus</name>
    <dbReference type="NCBI Taxonomy" id="1236180"/>
    <lineage>
        <taxon>Archaea</taxon>
        <taxon>Methanobacteriati</taxon>
        <taxon>Methanobacteriota</taxon>
        <taxon>Stenosarchaea group</taxon>
        <taxon>Halobacteria</taxon>
        <taxon>Halobacteriales</taxon>
        <taxon>Haloferacaceae</taxon>
    </lineage>
</organism>
<dbReference type="AlphaFoldDB" id="A0A1H1DV09"/>
<evidence type="ECO:0008006" key="4">
    <source>
        <dbReference type="Google" id="ProtNLM"/>
    </source>
</evidence>
<proteinExistence type="predicted"/>
<sequence length="57" mass="6718">MPDTKNGRERKGRNKRNQLQERLYSREIEAVESDEELPPFEATPETPFLTDDLPDEE</sequence>
<name>A0A1H1DV09_9EURY</name>
<dbReference type="EMBL" id="FNKQ01000003">
    <property type="protein sequence ID" value="SDQ80068.1"/>
    <property type="molecule type" value="Genomic_DNA"/>
</dbReference>
<dbReference type="Proteomes" id="UP000199289">
    <property type="component" value="Unassembled WGS sequence"/>
</dbReference>
<reference evidence="3" key="1">
    <citation type="submission" date="2016-10" db="EMBL/GenBank/DDBJ databases">
        <authorList>
            <person name="Varghese N."/>
            <person name="Submissions S."/>
        </authorList>
    </citation>
    <scope>NUCLEOTIDE SEQUENCE [LARGE SCALE GENOMIC DNA]</scope>
    <source>
        <strain evidence="3">CGMCC 1.12397</strain>
    </source>
</reference>
<dbReference type="OrthoDB" id="377039at2157"/>